<keyword evidence="2" id="KW-1185">Reference proteome</keyword>
<dbReference type="RefSeq" id="WP_347167765.1">
    <property type="nucleotide sequence ID" value="NZ_JBDNCH010000002.1"/>
</dbReference>
<gene>
    <name evidence="1" type="ORF">ABFB10_19510</name>
</gene>
<proteinExistence type="predicted"/>
<comment type="caution">
    <text evidence="1">The sequence shown here is derived from an EMBL/GenBank/DDBJ whole genome shotgun (WGS) entry which is preliminary data.</text>
</comment>
<evidence type="ECO:0000313" key="2">
    <source>
        <dbReference type="Proteomes" id="UP001428774"/>
    </source>
</evidence>
<evidence type="ECO:0000313" key="1">
    <source>
        <dbReference type="EMBL" id="MEN9062838.1"/>
    </source>
</evidence>
<name>A0AAW9SV74_9RHOB</name>
<accession>A0AAW9SV74</accession>
<organism evidence="1 2">
    <name type="scientific">Ponticoccus litoralis</name>
    <dbReference type="NCBI Taxonomy" id="422297"/>
    <lineage>
        <taxon>Bacteria</taxon>
        <taxon>Pseudomonadati</taxon>
        <taxon>Pseudomonadota</taxon>
        <taxon>Alphaproteobacteria</taxon>
        <taxon>Rhodobacterales</taxon>
        <taxon>Roseobacteraceae</taxon>
        <taxon>Ponticoccus</taxon>
    </lineage>
</organism>
<dbReference type="AlphaFoldDB" id="A0AAW9SV74"/>
<dbReference type="EMBL" id="JBDNCH010000002">
    <property type="protein sequence ID" value="MEN9062838.1"/>
    <property type="molecule type" value="Genomic_DNA"/>
</dbReference>
<protein>
    <submittedName>
        <fullName evidence="1">Uncharacterized protein</fullName>
    </submittedName>
</protein>
<dbReference type="Proteomes" id="UP001428774">
    <property type="component" value="Unassembled WGS sequence"/>
</dbReference>
<reference evidence="1 2" key="1">
    <citation type="submission" date="2024-05" db="EMBL/GenBank/DDBJ databases">
        <title>Genome sequence of Ponticoccus litoralis KCCM 90028.</title>
        <authorList>
            <person name="Kim J.M."/>
            <person name="Lee J.K."/>
            <person name="Choi B.J."/>
            <person name="Bayburt H."/>
            <person name="Baek J.H."/>
            <person name="Jeon C.O."/>
        </authorList>
    </citation>
    <scope>NUCLEOTIDE SEQUENCE [LARGE SCALE GENOMIC DNA]</scope>
    <source>
        <strain evidence="1 2">KCCM 90028</strain>
    </source>
</reference>
<sequence>MKAEYAKEAAAYLRGYVQRPGHDADLAAALWLQILREERGDVQAAPVDTLVSIEPPGGHFVEASRTSDGGMNIRFVPQLTGGKDAATAEGTAEQEPERPHVHVFGKHNWKTADGGVMLLSDGAHPIASALIRDGEMHSRYGMRPKPTGC</sequence>